<dbReference type="InterPro" id="IPR000436">
    <property type="entry name" value="Sushi_SCR_CCP_dom"/>
</dbReference>
<dbReference type="AlphaFoldDB" id="A0AAV7XJZ8"/>
<keyword evidence="1 6" id="KW-0768">Sushi</keyword>
<dbReference type="PANTHER" id="PTHR46393:SF7">
    <property type="entry name" value="COMPLEMENT C2"/>
    <property type="match status" value="1"/>
</dbReference>
<dbReference type="InterPro" id="IPR035976">
    <property type="entry name" value="Sushi/SCR/CCP_sf"/>
</dbReference>
<dbReference type="PANTHER" id="PTHR46393">
    <property type="entry name" value="SUSHI DOMAIN-CONTAINING PROTEIN"/>
    <property type="match status" value="1"/>
</dbReference>
<evidence type="ECO:0000256" key="6">
    <source>
        <dbReference type="PROSITE-ProRule" id="PRU00302"/>
    </source>
</evidence>
<dbReference type="CDD" id="cd00033">
    <property type="entry name" value="CCP"/>
    <property type="match status" value="3"/>
</dbReference>
<feature type="chain" id="PRO_5043642046" description="Sushi, von Willebrand factor type A, EGF and pentraxin domain-containing protein 1-like" evidence="7">
    <location>
        <begin position="26"/>
        <end position="635"/>
    </location>
</feature>
<comment type="caution">
    <text evidence="10">The sequence shown here is derived from an EMBL/GenBank/DDBJ whole genome shotgun (WGS) entry which is preliminary data.</text>
</comment>
<evidence type="ECO:0000259" key="9">
    <source>
        <dbReference type="PROSITE" id="PS50923"/>
    </source>
</evidence>
<dbReference type="GO" id="GO:0032991">
    <property type="term" value="C:protein-containing complex"/>
    <property type="evidence" value="ECO:0007669"/>
    <property type="project" value="UniProtKB-ARBA"/>
</dbReference>
<dbReference type="Gene3D" id="2.10.70.10">
    <property type="entry name" value="Complement Module, domain 1"/>
    <property type="match status" value="3"/>
</dbReference>
<evidence type="ECO:0000256" key="3">
    <source>
        <dbReference type="ARBA" id="ARBA00022737"/>
    </source>
</evidence>
<dbReference type="Pfam" id="PF00084">
    <property type="entry name" value="Sushi"/>
    <property type="match status" value="3"/>
</dbReference>
<dbReference type="InterPro" id="IPR036465">
    <property type="entry name" value="vWFA_dom_sf"/>
</dbReference>
<feature type="signal peptide" evidence="7">
    <location>
        <begin position="1"/>
        <end position="25"/>
    </location>
</feature>
<accession>A0AAV7XJZ8</accession>
<keyword evidence="11" id="KW-1185">Reference proteome</keyword>
<reference evidence="10" key="1">
    <citation type="submission" date="2022-12" db="EMBL/GenBank/DDBJ databases">
        <title>Chromosome-level genome assembly of the bean flower thrips Megalurothrips usitatus.</title>
        <authorList>
            <person name="Ma L."/>
            <person name="Liu Q."/>
            <person name="Li H."/>
            <person name="Cai W."/>
        </authorList>
    </citation>
    <scope>NUCLEOTIDE SEQUENCE</scope>
    <source>
        <strain evidence="10">Cailab_2022a</strain>
    </source>
</reference>
<dbReference type="Gene3D" id="3.40.50.410">
    <property type="entry name" value="von Willebrand factor, type A domain"/>
    <property type="match status" value="1"/>
</dbReference>
<dbReference type="SMART" id="SM00327">
    <property type="entry name" value="VWA"/>
    <property type="match status" value="1"/>
</dbReference>
<evidence type="ECO:0000256" key="4">
    <source>
        <dbReference type="ARBA" id="ARBA00023157"/>
    </source>
</evidence>
<dbReference type="PRINTS" id="PR00453">
    <property type="entry name" value="VWFADOMAIN"/>
</dbReference>
<gene>
    <name evidence="10" type="ORF">ONE63_009646</name>
</gene>
<dbReference type="SUPFAM" id="SSF57535">
    <property type="entry name" value="Complement control module/SCR domain"/>
    <property type="match status" value="3"/>
</dbReference>
<feature type="domain" description="Sushi" evidence="9">
    <location>
        <begin position="469"/>
        <end position="535"/>
    </location>
</feature>
<proteinExistence type="predicted"/>
<evidence type="ECO:0000256" key="5">
    <source>
        <dbReference type="ARBA" id="ARBA00023180"/>
    </source>
</evidence>
<evidence type="ECO:0000313" key="11">
    <source>
        <dbReference type="Proteomes" id="UP001075354"/>
    </source>
</evidence>
<name>A0AAV7XJZ8_9NEOP</name>
<dbReference type="SUPFAM" id="SSF53300">
    <property type="entry name" value="vWA-like"/>
    <property type="match status" value="1"/>
</dbReference>
<keyword evidence="3" id="KW-0677">Repeat</keyword>
<dbReference type="SMART" id="SM01411">
    <property type="entry name" value="Ephrin_rec_like"/>
    <property type="match status" value="1"/>
</dbReference>
<comment type="caution">
    <text evidence="6">Lacks conserved residue(s) required for the propagation of feature annotation.</text>
</comment>
<sequence>MAHQKLHCFLPFLAFLGQLLERAHSTHGLLSNPGDLKIVASKEVFENDTIVAEGAVLLYQKNTSMHHQNETMKKINELGVKLKDKVEMLHMNKKLDVVFLIDASSSVGDQNFNSELRFVKKLLADFAISANETRVAVITFSDEDKVVRHIDHISVPSEENHKCNMLHHDLPNIKYSGGLTYTLGALVEAQSVLEWSRTGAHKAIFLITDGFSNGGDPMPVADLLKANGTFIFTFGIQSGNIIELEYMSSSPSDEFSYFVGSFDQFEALVRRALHQDLSTGSYQHLKISSPCNLLCSDYDKEDKGCCDNHAHCSCGTGSGHYRCLCNPGFYGSGLKGTCHACPNGTYHDGQTPGDKFVCSPCSDPNHITVLGTASSKASCICKRGFVARGDSCEVITCPMLFPPEHGYFVKGGMCSNVFNAACGMRCKAGYSLHGSSIRLCQDNGMWSGKSPKCIVKMCPDPEVPINGDVKCSLEPSVSNDLLDTELDDTKDLVRQYAVDTECQFSCKPGHILIGSRRRHCLPLARWDGLRTGCKRRFLKLILQPEKEPTTVKCLNSSECHILLFSAVACRPLNKIFHGSIHPVACTDSSKLPFGQTCNMTCDLGYKLVGPSSRSCGGKGGQWSMKATANKCIGKL</sequence>
<dbReference type="CDD" id="cd01450">
    <property type="entry name" value="vWFA_subfamily_ECM"/>
    <property type="match status" value="1"/>
</dbReference>
<dbReference type="SMART" id="SM00032">
    <property type="entry name" value="CCP"/>
    <property type="match status" value="3"/>
</dbReference>
<dbReference type="PROSITE" id="PS50234">
    <property type="entry name" value="VWFA"/>
    <property type="match status" value="1"/>
</dbReference>
<dbReference type="Gene3D" id="2.10.50.10">
    <property type="entry name" value="Tumor Necrosis Factor Receptor, subunit A, domain 2"/>
    <property type="match status" value="1"/>
</dbReference>
<feature type="domain" description="Sushi" evidence="9">
    <location>
        <begin position="395"/>
        <end position="455"/>
    </location>
</feature>
<feature type="disulfide bond" evidence="6">
    <location>
        <begin position="397"/>
        <end position="440"/>
    </location>
</feature>
<feature type="domain" description="Sushi" evidence="9">
    <location>
        <begin position="567"/>
        <end position="633"/>
    </location>
</feature>
<dbReference type="Proteomes" id="UP001075354">
    <property type="component" value="Chromosome 8"/>
</dbReference>
<evidence type="ECO:0000256" key="1">
    <source>
        <dbReference type="ARBA" id="ARBA00022659"/>
    </source>
</evidence>
<evidence type="ECO:0000256" key="7">
    <source>
        <dbReference type="SAM" id="SignalP"/>
    </source>
</evidence>
<feature type="domain" description="VWFA" evidence="8">
    <location>
        <begin position="96"/>
        <end position="277"/>
    </location>
</feature>
<organism evidence="10 11">
    <name type="scientific">Megalurothrips usitatus</name>
    <name type="common">bean blossom thrips</name>
    <dbReference type="NCBI Taxonomy" id="439358"/>
    <lineage>
        <taxon>Eukaryota</taxon>
        <taxon>Metazoa</taxon>
        <taxon>Ecdysozoa</taxon>
        <taxon>Arthropoda</taxon>
        <taxon>Hexapoda</taxon>
        <taxon>Insecta</taxon>
        <taxon>Pterygota</taxon>
        <taxon>Neoptera</taxon>
        <taxon>Paraneoptera</taxon>
        <taxon>Thysanoptera</taxon>
        <taxon>Terebrantia</taxon>
        <taxon>Thripoidea</taxon>
        <taxon>Thripidae</taxon>
        <taxon>Megalurothrips</taxon>
    </lineage>
</organism>
<keyword evidence="5" id="KW-0325">Glycoprotein</keyword>
<feature type="disulfide bond" evidence="6">
    <location>
        <begin position="426"/>
        <end position="453"/>
    </location>
</feature>
<protein>
    <recommendedName>
        <fullName evidence="12">Sushi, von Willebrand factor type A, EGF and pentraxin domain-containing protein 1-like</fullName>
    </recommendedName>
</protein>
<dbReference type="Pfam" id="PF00092">
    <property type="entry name" value="VWA"/>
    <property type="match status" value="1"/>
</dbReference>
<dbReference type="PROSITE" id="PS50923">
    <property type="entry name" value="SUSHI"/>
    <property type="match status" value="3"/>
</dbReference>
<keyword evidence="4 6" id="KW-1015">Disulfide bond</keyword>
<dbReference type="EMBL" id="JAPTSV010000008">
    <property type="protein sequence ID" value="KAJ1524769.1"/>
    <property type="molecule type" value="Genomic_DNA"/>
</dbReference>
<feature type="disulfide bond" evidence="6">
    <location>
        <begin position="506"/>
        <end position="533"/>
    </location>
</feature>
<evidence type="ECO:0000313" key="10">
    <source>
        <dbReference type="EMBL" id="KAJ1524769.1"/>
    </source>
</evidence>
<evidence type="ECO:0000259" key="8">
    <source>
        <dbReference type="PROSITE" id="PS50234"/>
    </source>
</evidence>
<evidence type="ECO:0000256" key="2">
    <source>
        <dbReference type="ARBA" id="ARBA00022729"/>
    </source>
</evidence>
<keyword evidence="2 7" id="KW-0732">Signal</keyword>
<evidence type="ECO:0008006" key="12">
    <source>
        <dbReference type="Google" id="ProtNLM"/>
    </source>
</evidence>
<dbReference type="InterPro" id="IPR002035">
    <property type="entry name" value="VWF_A"/>
</dbReference>